<dbReference type="InterPro" id="IPR023214">
    <property type="entry name" value="HAD_sf"/>
</dbReference>
<dbReference type="AlphaFoldDB" id="A0A117MRR2"/>
<dbReference type="InterPro" id="IPR036412">
    <property type="entry name" value="HAD-like_sf"/>
</dbReference>
<dbReference type="Pfam" id="PF13242">
    <property type="entry name" value="Hydrolase_like"/>
    <property type="match status" value="1"/>
</dbReference>
<accession>A0A117MRR2</accession>
<dbReference type="Proteomes" id="UP000053923">
    <property type="component" value="Unassembled WGS sequence"/>
</dbReference>
<name>A0A117MRR2_9ACTN</name>
<evidence type="ECO:0008006" key="3">
    <source>
        <dbReference type="Google" id="ProtNLM"/>
    </source>
</evidence>
<proteinExistence type="predicted"/>
<evidence type="ECO:0000313" key="2">
    <source>
        <dbReference type="Proteomes" id="UP000053923"/>
    </source>
</evidence>
<gene>
    <name evidence="1" type="ORF">ADL12_23370</name>
</gene>
<dbReference type="Gene3D" id="3.40.50.1000">
    <property type="entry name" value="HAD superfamily/HAD-like"/>
    <property type="match status" value="1"/>
</dbReference>
<comment type="caution">
    <text evidence="1">The sequence shown here is derived from an EMBL/GenBank/DDBJ whole genome shotgun (WGS) entry which is preliminary data.</text>
</comment>
<protein>
    <recommendedName>
        <fullName evidence="3">HAD family hydrolase</fullName>
    </recommendedName>
</protein>
<organism evidence="1 2">
    <name type="scientific">Streptomyces regalis</name>
    <dbReference type="NCBI Taxonomy" id="68262"/>
    <lineage>
        <taxon>Bacteria</taxon>
        <taxon>Bacillati</taxon>
        <taxon>Actinomycetota</taxon>
        <taxon>Actinomycetes</taxon>
        <taxon>Kitasatosporales</taxon>
        <taxon>Streptomycetaceae</taxon>
        <taxon>Streptomyces</taxon>
    </lineage>
</organism>
<dbReference type="SUPFAM" id="SSF56784">
    <property type="entry name" value="HAD-like"/>
    <property type="match status" value="1"/>
</dbReference>
<dbReference type="EMBL" id="LLZG01000231">
    <property type="protein sequence ID" value="KUL32141.1"/>
    <property type="molecule type" value="Genomic_DNA"/>
</dbReference>
<dbReference type="RefSeq" id="WP_062704770.1">
    <property type="nucleotide sequence ID" value="NZ_LLZG01000231.1"/>
</dbReference>
<sequence>MISEAIGHNTPAPEIFHAAAAATDASLPGAWVIGDSPHADIGGATGIGAHSVWVSGSRPSTETAYRPTHTTDDAASAVNYVTDVAR</sequence>
<evidence type="ECO:0000313" key="1">
    <source>
        <dbReference type="EMBL" id="KUL32141.1"/>
    </source>
</evidence>
<reference evidence="2" key="1">
    <citation type="submission" date="2015-10" db="EMBL/GenBank/DDBJ databases">
        <authorList>
            <person name="Ju K.-S."/>
            <person name="Doroghazi J.R."/>
            <person name="Metcalf W.W."/>
        </authorList>
    </citation>
    <scope>NUCLEOTIDE SEQUENCE [LARGE SCALE GENOMIC DNA]</scope>
    <source>
        <strain evidence="2">NRRL 3151</strain>
    </source>
</reference>
<keyword evidence="2" id="KW-1185">Reference proteome</keyword>